<feature type="compositionally biased region" description="Basic residues" evidence="1">
    <location>
        <begin position="88"/>
        <end position="100"/>
    </location>
</feature>
<evidence type="ECO:0000313" key="3">
    <source>
        <dbReference type="Proteomes" id="UP001210865"/>
    </source>
</evidence>
<dbReference type="Proteomes" id="UP001210865">
    <property type="component" value="Chromosome"/>
</dbReference>
<sequence>MTAKFDARITPGPFDSGSGRRQSHWLRSRPQALEADLDTRNDPTAGHRLLDAGDAGRIAVGSGAEDFPIERLRLAHGEHPPFPLTRIANRHLTRTRSRRP</sequence>
<accession>A0ABY7NTJ2</accession>
<dbReference type="EMBL" id="CP115174">
    <property type="protein sequence ID" value="WBO23761.1"/>
    <property type="molecule type" value="Genomic_DNA"/>
</dbReference>
<name>A0ABY7NTJ2_9SPHN</name>
<dbReference type="RefSeq" id="WP_270078392.1">
    <property type="nucleotide sequence ID" value="NZ_CP115174.1"/>
</dbReference>
<organism evidence="2 3">
    <name type="scientific">Sphingomonas abietis</name>
    <dbReference type="NCBI Taxonomy" id="3012344"/>
    <lineage>
        <taxon>Bacteria</taxon>
        <taxon>Pseudomonadati</taxon>
        <taxon>Pseudomonadota</taxon>
        <taxon>Alphaproteobacteria</taxon>
        <taxon>Sphingomonadales</taxon>
        <taxon>Sphingomonadaceae</taxon>
        <taxon>Sphingomonas</taxon>
    </lineage>
</organism>
<feature type="region of interest" description="Disordered" evidence="1">
    <location>
        <begin position="78"/>
        <end position="100"/>
    </location>
</feature>
<evidence type="ECO:0000256" key="1">
    <source>
        <dbReference type="SAM" id="MobiDB-lite"/>
    </source>
</evidence>
<proteinExistence type="predicted"/>
<evidence type="ECO:0000313" key="2">
    <source>
        <dbReference type="EMBL" id="WBO23761.1"/>
    </source>
</evidence>
<protein>
    <submittedName>
        <fullName evidence="2">Uncharacterized protein</fullName>
    </submittedName>
</protein>
<feature type="region of interest" description="Disordered" evidence="1">
    <location>
        <begin position="1"/>
        <end position="49"/>
    </location>
</feature>
<keyword evidence="3" id="KW-1185">Reference proteome</keyword>
<gene>
    <name evidence="2" type="ORF">PBT88_06460</name>
</gene>
<reference evidence="2 3" key="1">
    <citation type="submission" date="2022-12" db="EMBL/GenBank/DDBJ databases">
        <title>Sphingomonas abieness sp. nov., an endophytic bacterium isolated from Abies koreana.</title>
        <authorList>
            <person name="Jiang L."/>
            <person name="Lee J."/>
        </authorList>
    </citation>
    <scope>NUCLEOTIDE SEQUENCE [LARGE SCALE GENOMIC DNA]</scope>
    <source>
        <strain evidence="3">PAMB 00755</strain>
    </source>
</reference>